<dbReference type="EMBL" id="CP042430">
    <property type="protein sequence ID" value="QEC50796.1"/>
    <property type="molecule type" value="Genomic_DNA"/>
</dbReference>
<dbReference type="OrthoDB" id="9785699at2"/>
<keyword evidence="5" id="KW-0411">Iron-sulfur</keyword>
<evidence type="ECO:0000256" key="4">
    <source>
        <dbReference type="ARBA" id="ARBA00023004"/>
    </source>
</evidence>
<proteinExistence type="predicted"/>
<dbReference type="CDD" id="cd00081">
    <property type="entry name" value="Hint"/>
    <property type="match status" value="1"/>
</dbReference>
<dbReference type="GO" id="GO:0051536">
    <property type="term" value="F:iron-sulfur cluster binding"/>
    <property type="evidence" value="ECO:0007669"/>
    <property type="project" value="UniProtKB-KW"/>
</dbReference>
<evidence type="ECO:0000256" key="1">
    <source>
        <dbReference type="ARBA" id="ARBA00022723"/>
    </source>
</evidence>
<keyword evidence="4" id="KW-0408">Iron</keyword>
<dbReference type="InterPro" id="IPR030934">
    <property type="entry name" value="Intein_C"/>
</dbReference>
<evidence type="ECO:0000256" key="6">
    <source>
        <dbReference type="SAM" id="MobiDB-lite"/>
    </source>
</evidence>
<dbReference type="SUPFAM" id="SSF51294">
    <property type="entry name" value="Hedgehog/intein (Hint) domain"/>
    <property type="match status" value="1"/>
</dbReference>
<organism evidence="8 9">
    <name type="scientific">Baekduia soli</name>
    <dbReference type="NCBI Taxonomy" id="496014"/>
    <lineage>
        <taxon>Bacteria</taxon>
        <taxon>Bacillati</taxon>
        <taxon>Actinomycetota</taxon>
        <taxon>Thermoleophilia</taxon>
        <taxon>Solirubrobacterales</taxon>
        <taxon>Baekduiaceae</taxon>
        <taxon>Baekduia</taxon>
    </lineage>
</organism>
<dbReference type="PANTHER" id="PTHR43432">
    <property type="entry name" value="SLR0285 PROTEIN"/>
    <property type="match status" value="1"/>
</dbReference>
<dbReference type="SMART" id="SM00306">
    <property type="entry name" value="HintN"/>
    <property type="match status" value="1"/>
</dbReference>
<dbReference type="NCBIfam" id="TIGR01445">
    <property type="entry name" value="intein_Nterm"/>
    <property type="match status" value="1"/>
</dbReference>
<dbReference type="SUPFAM" id="SSF102114">
    <property type="entry name" value="Radical SAM enzymes"/>
    <property type="match status" value="1"/>
</dbReference>
<dbReference type="InterPro" id="IPR058240">
    <property type="entry name" value="rSAM_sf"/>
</dbReference>
<dbReference type="PANTHER" id="PTHR43432:SF3">
    <property type="entry name" value="SLR0285 PROTEIN"/>
    <property type="match status" value="1"/>
</dbReference>
<dbReference type="GO" id="GO:0046872">
    <property type="term" value="F:metal ion binding"/>
    <property type="evidence" value="ECO:0007669"/>
    <property type="project" value="UniProtKB-KW"/>
</dbReference>
<evidence type="ECO:0000256" key="2">
    <source>
        <dbReference type="ARBA" id="ARBA00022813"/>
    </source>
</evidence>
<accession>A0A5B8UCE6</accession>
<evidence type="ECO:0000313" key="8">
    <source>
        <dbReference type="EMBL" id="QEC50796.1"/>
    </source>
</evidence>
<feature type="region of interest" description="Disordered" evidence="6">
    <location>
        <begin position="218"/>
        <end position="237"/>
    </location>
</feature>
<dbReference type="PROSITE" id="PS50818">
    <property type="entry name" value="INTEIN_C_TER"/>
    <property type="match status" value="1"/>
</dbReference>
<gene>
    <name evidence="8" type="ORF">FSW04_16165</name>
</gene>
<dbReference type="PROSITE" id="PS50817">
    <property type="entry name" value="INTEIN_N_TER"/>
    <property type="match status" value="1"/>
</dbReference>
<keyword evidence="9" id="KW-1185">Reference proteome</keyword>
<dbReference type="Gene3D" id="3.80.30.30">
    <property type="match status" value="1"/>
</dbReference>
<evidence type="ECO:0000259" key="7">
    <source>
        <dbReference type="SMART" id="SM00306"/>
    </source>
</evidence>
<dbReference type="Proteomes" id="UP000321805">
    <property type="component" value="Chromosome"/>
</dbReference>
<dbReference type="Gene3D" id="2.170.16.10">
    <property type="entry name" value="Hedgehog/Intein (Hint) domain"/>
    <property type="match status" value="1"/>
</dbReference>
<sequence length="662" mass="72644">MRFYEVRAKSALNRVPEASRMPFRWTINPYRGCSHACVYCVHPDTPVLMADGTNRAIGHLRRGDEIVGTRVQGSDRRFVRTVVLDRWSTVKPALRLTLADGTELVASGDHRFLTDRGWKHVTGATAGTDRRPHLTPGVSLMGYGALPEGPLKDEDYRRGYLCGMVRGHGSLATYTYTYRGRMPVLPRFRPGLADGEALERAERYLAGDRVSAHRAAFASPGRPTRQIRTGAPAGAERVREPIAWPRTPSAAWHKGFLAGVFDAEGSWSGGVLRIANADPAMLDTTLLALRRFGFGAVMGPAGSSGCRTVRVRGGLVQHLRFFALTDPAITRKRSLAGMAVTTDADLRVVSIEPLPGAMRLCDITTGTGDFIAGGVVSHNCFARPTHTYLDFDAGRDFEREIVVKVNAPEVLRAELRRPSWKGEHVAMGTNTDPYQWVEGRYQLMPGIWEALRDARNPCSVLTKSPLLLRDLPLLRELAAVTDISANLSIPTMEEKAWRATEPHTPHPRARMEAVAELNRAGIPTGILVAPLMPGINDDPRQVQAILEAAADAGATSIGGIGLHLRGEVRGVFMEWLAARRPDLVEYYQALYARGAYLPRAERDRLSRLLSAARTRPMAPFRRDPADAWPVDRAARASPADPFRGPRPRAAPAPPAAVQEALF</sequence>
<evidence type="ECO:0000256" key="5">
    <source>
        <dbReference type="ARBA" id="ARBA00023014"/>
    </source>
</evidence>
<dbReference type="InterPro" id="IPR040086">
    <property type="entry name" value="MJ0683-like"/>
</dbReference>
<dbReference type="SUPFAM" id="SSF55608">
    <property type="entry name" value="Homing endonucleases"/>
    <property type="match status" value="1"/>
</dbReference>
<dbReference type="InterPro" id="IPR036844">
    <property type="entry name" value="Hint_dom_sf"/>
</dbReference>
<keyword evidence="1" id="KW-0479">Metal-binding</keyword>
<evidence type="ECO:0000313" key="9">
    <source>
        <dbReference type="Proteomes" id="UP000321805"/>
    </source>
</evidence>
<dbReference type="InterPro" id="IPR027434">
    <property type="entry name" value="Homing_endonucl"/>
</dbReference>
<feature type="domain" description="Hint" evidence="7">
    <location>
        <begin position="38"/>
        <end position="137"/>
    </location>
</feature>
<protein>
    <submittedName>
        <fullName evidence="8">Radical SAM protein</fullName>
    </submittedName>
</protein>
<feature type="region of interest" description="Disordered" evidence="6">
    <location>
        <begin position="620"/>
        <end position="662"/>
    </location>
</feature>
<keyword evidence="3" id="KW-0651">Protein splicing</keyword>
<name>A0A5B8UCE6_9ACTN</name>
<keyword evidence="2" id="KW-0068">Autocatalytic cleavage</keyword>
<dbReference type="KEGG" id="bsol:FSW04_16165"/>
<dbReference type="InterPro" id="IPR003587">
    <property type="entry name" value="Hint_dom_N"/>
</dbReference>
<dbReference type="AlphaFoldDB" id="A0A5B8UCE6"/>
<dbReference type="GO" id="GO:0016539">
    <property type="term" value="P:intein-mediated protein splicing"/>
    <property type="evidence" value="ECO:0007669"/>
    <property type="project" value="InterPro"/>
</dbReference>
<reference evidence="8 9" key="1">
    <citation type="journal article" date="2018" name="J. Microbiol.">
        <title>Baekduia soli gen. nov., sp. nov., a novel bacterium isolated from the soil of Baekdu Mountain and proposal of a novel family name, Baekduiaceae fam. nov.</title>
        <authorList>
            <person name="An D.S."/>
            <person name="Siddiqi M.Z."/>
            <person name="Kim K.H."/>
            <person name="Yu H.S."/>
            <person name="Im W.T."/>
        </authorList>
    </citation>
    <scope>NUCLEOTIDE SEQUENCE [LARGE SCALE GENOMIC DNA]</scope>
    <source>
        <strain evidence="8 9">BR7-21</strain>
    </source>
</reference>
<evidence type="ECO:0000256" key="3">
    <source>
        <dbReference type="ARBA" id="ARBA00023000"/>
    </source>
</evidence>
<dbReference type="InterPro" id="IPR006141">
    <property type="entry name" value="Intein_N"/>
</dbReference>